<sequence length="136" mass="15640">MPLPHVLEMVRRCPGMYLRCVQFDVAVAFVDGFDVATNGGLLVGFREWLVLRLNDGNNLAWSQILLRIDQSERAGDPSAATEEARVAFLFSTLDEFLSERERPTGMRSIFVRYEDWLRAQDWYDPGSPDWVPRSKD</sequence>
<reference evidence="1 2" key="1">
    <citation type="submission" date="2017-06" db="EMBL/GenBank/DDBJ databases">
        <title>Sequencing and comparative analysis of myxobacterial genomes.</title>
        <authorList>
            <person name="Rupp O."/>
            <person name="Goesmann A."/>
            <person name="Sogaard-Andersen L."/>
        </authorList>
    </citation>
    <scope>NUCLEOTIDE SEQUENCE [LARGE SCALE GENOMIC DNA]</scope>
    <source>
        <strain evidence="1 2">DSM 52655</strain>
    </source>
</reference>
<accession>A0A250J6L8</accession>
<dbReference type="EMBL" id="CP022098">
    <property type="protein sequence ID" value="ATB38806.1"/>
    <property type="molecule type" value="Genomic_DNA"/>
</dbReference>
<protein>
    <submittedName>
        <fullName evidence="1">Uncharacterized protein</fullName>
    </submittedName>
</protein>
<dbReference type="AlphaFoldDB" id="A0A250J6L8"/>
<dbReference type="RefSeq" id="WP_095986917.1">
    <property type="nucleotide sequence ID" value="NZ_CP022098.1"/>
</dbReference>
<organism evidence="1 2">
    <name type="scientific">Cystobacter fuscus</name>
    <dbReference type="NCBI Taxonomy" id="43"/>
    <lineage>
        <taxon>Bacteria</taxon>
        <taxon>Pseudomonadati</taxon>
        <taxon>Myxococcota</taxon>
        <taxon>Myxococcia</taxon>
        <taxon>Myxococcales</taxon>
        <taxon>Cystobacterineae</taxon>
        <taxon>Archangiaceae</taxon>
        <taxon>Cystobacter</taxon>
    </lineage>
</organism>
<gene>
    <name evidence="1" type="ORF">CYFUS_004241</name>
</gene>
<evidence type="ECO:0000313" key="1">
    <source>
        <dbReference type="EMBL" id="ATB38806.1"/>
    </source>
</evidence>
<evidence type="ECO:0000313" key="2">
    <source>
        <dbReference type="Proteomes" id="UP000217257"/>
    </source>
</evidence>
<dbReference type="KEGG" id="cfus:CYFUS_004241"/>
<proteinExistence type="predicted"/>
<dbReference type="Proteomes" id="UP000217257">
    <property type="component" value="Chromosome"/>
</dbReference>
<name>A0A250J6L8_9BACT</name>